<evidence type="ECO:0000256" key="5">
    <source>
        <dbReference type="ARBA" id="ARBA00023136"/>
    </source>
</evidence>
<feature type="transmembrane region" description="Helical" evidence="6">
    <location>
        <begin position="156"/>
        <end position="176"/>
    </location>
</feature>
<protein>
    <recommendedName>
        <fullName evidence="7">EamA domain-containing protein</fullName>
    </recommendedName>
</protein>
<evidence type="ECO:0000256" key="6">
    <source>
        <dbReference type="SAM" id="Phobius"/>
    </source>
</evidence>
<feature type="transmembrane region" description="Helical" evidence="6">
    <location>
        <begin position="74"/>
        <end position="98"/>
    </location>
</feature>
<feature type="domain" description="EamA" evidence="7">
    <location>
        <begin position="11"/>
        <end position="146"/>
    </location>
</feature>
<comment type="similarity">
    <text evidence="2">Belongs to the EamA transporter family.</text>
</comment>
<evidence type="ECO:0000256" key="1">
    <source>
        <dbReference type="ARBA" id="ARBA00004141"/>
    </source>
</evidence>
<proteinExistence type="inferred from homology"/>
<comment type="caution">
    <text evidence="8">The sequence shown here is derived from an EMBL/GenBank/DDBJ whole genome shotgun (WGS) entry which is preliminary data.</text>
</comment>
<keyword evidence="3 6" id="KW-0812">Transmembrane</keyword>
<dbReference type="Pfam" id="PF00892">
    <property type="entry name" value="EamA"/>
    <property type="match status" value="2"/>
</dbReference>
<organism evidence="8 9">
    <name type="scientific">Leptolinea tardivitalis</name>
    <dbReference type="NCBI Taxonomy" id="229920"/>
    <lineage>
        <taxon>Bacteria</taxon>
        <taxon>Bacillati</taxon>
        <taxon>Chloroflexota</taxon>
        <taxon>Anaerolineae</taxon>
        <taxon>Anaerolineales</taxon>
        <taxon>Anaerolineaceae</taxon>
        <taxon>Leptolinea</taxon>
    </lineage>
</organism>
<evidence type="ECO:0000256" key="2">
    <source>
        <dbReference type="ARBA" id="ARBA00007362"/>
    </source>
</evidence>
<sequence length="297" mass="32622">MLTGIPSKKNAIIIASLTTIVWSSSWIFIKIGLKEIPALPFAGMRYIMAFLFFLPWLLKSSSIKAIRRLTRKEWLVMIALGLLTYPLNQGCLFMAMTYLPNTTISLITNMAPIFLALLGGIFLDEKLNRWQYFGMAITISGALVFFLPLTGNNMSVPGWIFSFTTLFANVIGAVLVRKMLKAGSIPVLVVTGVPMGIGSILMACGASVWEWIPRISLTVWGILLFLSLVNTTIAFTVWNVALQRLTAFEANVISNTMLVQIALLSWFFLGDAVTWKMAAGMALVIGGVVLINLKGDS</sequence>
<feature type="transmembrane region" description="Helical" evidence="6">
    <location>
        <begin position="250"/>
        <end position="269"/>
    </location>
</feature>
<dbReference type="STRING" id="229920.ADM99_10450"/>
<evidence type="ECO:0000256" key="3">
    <source>
        <dbReference type="ARBA" id="ARBA00022692"/>
    </source>
</evidence>
<gene>
    <name evidence="8" type="ORF">ADM99_10450</name>
</gene>
<dbReference type="SUPFAM" id="SSF103481">
    <property type="entry name" value="Multidrug resistance efflux transporter EmrE"/>
    <property type="match status" value="2"/>
</dbReference>
<dbReference type="Proteomes" id="UP000050430">
    <property type="component" value="Unassembled WGS sequence"/>
</dbReference>
<dbReference type="PANTHER" id="PTHR32322">
    <property type="entry name" value="INNER MEMBRANE TRANSPORTER"/>
    <property type="match status" value="1"/>
</dbReference>
<dbReference type="OrthoDB" id="34284at2"/>
<reference evidence="8 9" key="1">
    <citation type="submission" date="2015-07" db="EMBL/GenBank/DDBJ databases">
        <title>Genome sequence of Leptolinea tardivitalis DSM 16556.</title>
        <authorList>
            <person name="Hemp J."/>
            <person name="Ward L.M."/>
            <person name="Pace L.A."/>
            <person name="Fischer W.W."/>
        </authorList>
    </citation>
    <scope>NUCLEOTIDE SEQUENCE [LARGE SCALE GENOMIC DNA]</scope>
    <source>
        <strain evidence="8 9">YMTK-2</strain>
    </source>
</reference>
<feature type="domain" description="EamA" evidence="7">
    <location>
        <begin position="158"/>
        <end position="292"/>
    </location>
</feature>
<feature type="transmembrane region" description="Helical" evidence="6">
    <location>
        <begin position="215"/>
        <end position="238"/>
    </location>
</feature>
<comment type="subcellular location">
    <subcellularLocation>
        <location evidence="1">Membrane</location>
        <topology evidence="1">Multi-pass membrane protein</topology>
    </subcellularLocation>
</comment>
<feature type="transmembrane region" description="Helical" evidence="6">
    <location>
        <begin position="39"/>
        <end position="58"/>
    </location>
</feature>
<accession>A0A0P6XAZ6</accession>
<keyword evidence="9" id="KW-1185">Reference proteome</keyword>
<evidence type="ECO:0000313" key="9">
    <source>
        <dbReference type="Proteomes" id="UP000050430"/>
    </source>
</evidence>
<evidence type="ECO:0000313" key="8">
    <source>
        <dbReference type="EMBL" id="KPL71836.1"/>
    </source>
</evidence>
<dbReference type="InterPro" id="IPR037185">
    <property type="entry name" value="EmrE-like"/>
</dbReference>
<evidence type="ECO:0000259" key="7">
    <source>
        <dbReference type="Pfam" id="PF00892"/>
    </source>
</evidence>
<dbReference type="InterPro" id="IPR050638">
    <property type="entry name" value="AA-Vitamin_Transporters"/>
</dbReference>
<dbReference type="GO" id="GO:0016020">
    <property type="term" value="C:membrane"/>
    <property type="evidence" value="ECO:0007669"/>
    <property type="project" value="UniProtKB-SubCell"/>
</dbReference>
<evidence type="ECO:0000256" key="4">
    <source>
        <dbReference type="ARBA" id="ARBA00022989"/>
    </source>
</evidence>
<keyword evidence="4 6" id="KW-1133">Transmembrane helix</keyword>
<keyword evidence="5 6" id="KW-0472">Membrane</keyword>
<feature type="transmembrane region" description="Helical" evidence="6">
    <location>
        <begin position="275"/>
        <end position="293"/>
    </location>
</feature>
<dbReference type="PANTHER" id="PTHR32322:SF2">
    <property type="entry name" value="EAMA DOMAIN-CONTAINING PROTEIN"/>
    <property type="match status" value="1"/>
</dbReference>
<name>A0A0P6XAZ6_9CHLR</name>
<dbReference type="AlphaFoldDB" id="A0A0P6XAZ6"/>
<dbReference type="RefSeq" id="WP_062420494.1">
    <property type="nucleotide sequence ID" value="NZ_BBYA01000002.1"/>
</dbReference>
<dbReference type="Gene3D" id="1.10.3730.20">
    <property type="match status" value="2"/>
</dbReference>
<dbReference type="InterPro" id="IPR000620">
    <property type="entry name" value="EamA_dom"/>
</dbReference>
<feature type="transmembrane region" description="Helical" evidence="6">
    <location>
        <begin position="104"/>
        <end position="123"/>
    </location>
</feature>
<feature type="transmembrane region" description="Helical" evidence="6">
    <location>
        <begin position="130"/>
        <end position="150"/>
    </location>
</feature>
<dbReference type="EMBL" id="LGCK01000010">
    <property type="protein sequence ID" value="KPL71836.1"/>
    <property type="molecule type" value="Genomic_DNA"/>
</dbReference>
<feature type="transmembrane region" description="Helical" evidence="6">
    <location>
        <begin position="188"/>
        <end position="209"/>
    </location>
</feature>
<feature type="transmembrane region" description="Helical" evidence="6">
    <location>
        <begin position="12"/>
        <end position="33"/>
    </location>
</feature>